<accession>Q0QZC2</accession>
<dbReference type="RefSeq" id="YP_717773.1">
    <property type="nucleotide sequence ID" value="NC_008296.2"/>
</dbReference>
<keyword evidence="1" id="KW-0175">Coiled coil</keyword>
<reference evidence="2 3" key="1">
    <citation type="journal article" date="2007" name="Environ. Microbiol.">
        <title>Genomic and structural analysis of Syn9, a cyanophage infecting marine Prochlorococcus and Synechococcus.</title>
        <authorList>
            <person name="Weigele P.R."/>
            <person name="Pope W.H."/>
            <person name="Pedulla M.L."/>
            <person name="Houtz J.M."/>
            <person name="Smith A.L."/>
            <person name="Conway J.F."/>
            <person name="King J."/>
            <person name="Hatfull G.F."/>
            <person name="Lawrence J.G."/>
            <person name="Hendrix R.W."/>
        </authorList>
    </citation>
    <scope>NUCLEOTIDE SEQUENCE</scope>
</reference>
<name>Q0QZC2_BPSYS</name>
<dbReference type="OrthoDB" id="25834at10239"/>
<organismHost>
    <name type="scientific">Synechococcus</name>
    <dbReference type="NCBI Taxonomy" id="1129"/>
</organismHost>
<feature type="coiled-coil region" evidence="1">
    <location>
        <begin position="29"/>
        <end position="66"/>
    </location>
</feature>
<evidence type="ECO:0000313" key="3">
    <source>
        <dbReference type="Proteomes" id="UP000000909"/>
    </source>
</evidence>
<dbReference type="GeneID" id="4239005"/>
<proteinExistence type="predicted"/>
<evidence type="ECO:0000256" key="1">
    <source>
        <dbReference type="SAM" id="Coils"/>
    </source>
</evidence>
<dbReference type="KEGG" id="vg:4239005"/>
<sequence>MMKLPIKDNEGWQKDLETGAIDLSHTSAYDKYMKSYNAEKAEKEKMEALQNDVSNLKSDMSEIKSLLLTLVKDQNYGN</sequence>
<organism evidence="2 3">
    <name type="scientific">Synechococcus phage syn9</name>
    <dbReference type="NCBI Taxonomy" id="382359"/>
    <lineage>
        <taxon>Viruses</taxon>
        <taxon>Duplodnaviria</taxon>
        <taxon>Heunggongvirae</taxon>
        <taxon>Uroviricota</taxon>
        <taxon>Caudoviricetes</taxon>
        <taxon>Pantevenvirales</taxon>
        <taxon>Kyanoviridae</taxon>
        <taxon>Ormenosvirus</taxon>
        <taxon>Ormenosvirus syn9</taxon>
    </lineage>
</organism>
<dbReference type="Proteomes" id="UP000000909">
    <property type="component" value="Segment"/>
</dbReference>
<protein>
    <submittedName>
        <fullName evidence="2">Gp106</fullName>
    </submittedName>
</protein>
<keyword evidence="3" id="KW-1185">Reference proteome</keyword>
<evidence type="ECO:0000313" key="2">
    <source>
        <dbReference type="EMBL" id="ABA47075.1"/>
    </source>
</evidence>
<dbReference type="EMBL" id="DQ149023">
    <property type="protein sequence ID" value="ABA47075.1"/>
    <property type="molecule type" value="Genomic_DNA"/>
</dbReference>